<keyword evidence="2" id="KW-1185">Reference proteome</keyword>
<organism evidence="1 2">
    <name type="scientific">Kipferlia bialata</name>
    <dbReference type="NCBI Taxonomy" id="797122"/>
    <lineage>
        <taxon>Eukaryota</taxon>
        <taxon>Metamonada</taxon>
        <taxon>Carpediemonas-like organisms</taxon>
        <taxon>Kipferlia</taxon>
    </lineage>
</organism>
<reference evidence="1 2" key="1">
    <citation type="journal article" date="2018" name="PLoS ONE">
        <title>The draft genome of Kipferlia bialata reveals reductive genome evolution in fornicate parasites.</title>
        <authorList>
            <person name="Tanifuji G."/>
            <person name="Takabayashi S."/>
            <person name="Kume K."/>
            <person name="Takagi M."/>
            <person name="Nakayama T."/>
            <person name="Kamikawa R."/>
            <person name="Inagaki Y."/>
            <person name="Hashimoto T."/>
        </authorList>
    </citation>
    <scope>NUCLEOTIDE SEQUENCE [LARGE SCALE GENOMIC DNA]</scope>
    <source>
        <strain evidence="1">NY0173</strain>
    </source>
</reference>
<dbReference type="AlphaFoldDB" id="A0A391NPF0"/>
<accession>A0A391NPF0</accession>
<sequence>VDTLTLNSSGGITTSGALSVGARLTVTDSLAVDTIDAQSGDTVTVDDNLTVTGGLILDGALSLASGGSISIDSKEILTLDGAALKLGIGATEVVISKPLTVNGGLSLAAGHSFSIGSKIILSVSSDVTTIGSDTASVLLTNDVVVSGSLSSVSIEDSIIGGTTPAAGTFSSLSLEGGYSLPTVDGASGEVLFTDGSGAVSWGAITTLSSHVDGLSVAYTGEMKAGSAWVTGTLDVDGALSLDVDSGTALQVSAPSGSHGIHITQGTFNCEDAATIGGGLSVSNGLDVSGVLTGDSADLSGEVKANTLLVETSAVINGGLTLANRSSGTVLSIGAATSGNDAISISTGAFRVLDASYLSDVSLTGTLSVTGLSTLSGGLDLSGGTPLVVSASTSSDVAVEVATGGLTVAGATTLDNTLTVTSGNTTSLSTLSVSGVTTFSNNVNCTGHTITVKNLTVLSSTTFGDDITLSSGADLILKNGDDSSFWRISADTTSGQLLFYYGSTLKAYISSTSSAGVIAIE</sequence>
<name>A0A391NPF0_9EUKA</name>
<protein>
    <submittedName>
        <fullName evidence="1">Uncharacterized protein</fullName>
    </submittedName>
</protein>
<dbReference type="Proteomes" id="UP000265618">
    <property type="component" value="Unassembled WGS sequence"/>
</dbReference>
<proteinExistence type="predicted"/>
<evidence type="ECO:0000313" key="1">
    <source>
        <dbReference type="EMBL" id="GCA63494.1"/>
    </source>
</evidence>
<dbReference type="EMBL" id="BDIP01003772">
    <property type="protein sequence ID" value="GCA63494.1"/>
    <property type="molecule type" value="Genomic_DNA"/>
</dbReference>
<gene>
    <name evidence="1" type="ORF">KIPB_010280</name>
</gene>
<feature type="non-terminal residue" evidence="1">
    <location>
        <position position="520"/>
    </location>
</feature>
<comment type="caution">
    <text evidence="1">The sequence shown here is derived from an EMBL/GenBank/DDBJ whole genome shotgun (WGS) entry which is preliminary data.</text>
</comment>
<evidence type="ECO:0000313" key="2">
    <source>
        <dbReference type="Proteomes" id="UP000265618"/>
    </source>
</evidence>